<dbReference type="InParanoid" id="A0A059A4T2"/>
<comment type="subcellular location">
    <subcellularLocation>
        <location evidence="10">Secreted</location>
        <location evidence="10">Cell wall</location>
    </subcellularLocation>
    <subcellularLocation>
        <location evidence="10">Secreted</location>
        <location evidence="10">Extracellular space</location>
        <location evidence="10">Apoplast</location>
    </subcellularLocation>
</comment>
<evidence type="ECO:0000256" key="3">
    <source>
        <dbReference type="ARBA" id="ARBA00022525"/>
    </source>
</evidence>
<evidence type="ECO:0000256" key="1">
    <source>
        <dbReference type="ARBA" id="ARBA00022512"/>
    </source>
</evidence>
<dbReference type="InterPro" id="IPR016455">
    <property type="entry name" value="XTH"/>
</dbReference>
<dbReference type="Pfam" id="PF06955">
    <property type="entry name" value="XET_C"/>
    <property type="match status" value="1"/>
</dbReference>
<keyword evidence="2 10" id="KW-0052">Apoplast</keyword>
<evidence type="ECO:0000256" key="8">
    <source>
        <dbReference type="ARBA" id="ARBA00023316"/>
    </source>
</evidence>
<keyword evidence="7 10" id="KW-0326">Glycosidase</keyword>
<name>A0A059A4T2_EUCGR</name>
<feature type="non-terminal residue" evidence="12">
    <location>
        <position position="1"/>
    </location>
</feature>
<evidence type="ECO:0000256" key="10">
    <source>
        <dbReference type="RuleBase" id="RU361120"/>
    </source>
</evidence>
<keyword evidence="3 10" id="KW-0964">Secreted</keyword>
<dbReference type="Gramene" id="KCW49117">
    <property type="protein sequence ID" value="KCW49117"/>
    <property type="gene ID" value="EUGRSUZ_K02715"/>
</dbReference>
<dbReference type="InterPro" id="IPR044791">
    <property type="entry name" value="Beta-glucanase/XTH"/>
</dbReference>
<evidence type="ECO:0000256" key="2">
    <source>
        <dbReference type="ARBA" id="ARBA00022523"/>
    </source>
</evidence>
<feature type="domain" description="GH16" evidence="11">
    <location>
        <begin position="1"/>
        <end position="187"/>
    </location>
</feature>
<dbReference type="InterPro" id="IPR000757">
    <property type="entry name" value="Beta-glucanase-like"/>
</dbReference>
<dbReference type="GO" id="GO:0071555">
    <property type="term" value="P:cell wall organization"/>
    <property type="evidence" value="ECO:0007669"/>
    <property type="project" value="UniProtKB-KW"/>
</dbReference>
<dbReference type="GO" id="GO:0009505">
    <property type="term" value="C:plant-type cell wall"/>
    <property type="evidence" value="ECO:0007669"/>
    <property type="project" value="EnsemblPlants"/>
</dbReference>
<dbReference type="EMBL" id="KK198763">
    <property type="protein sequence ID" value="KCW49117.1"/>
    <property type="molecule type" value="Genomic_DNA"/>
</dbReference>
<proteinExistence type="inferred from homology"/>
<dbReference type="GO" id="GO:0016762">
    <property type="term" value="F:xyloglucan:xyloglucosyl transferase activity"/>
    <property type="evidence" value="ECO:0007669"/>
    <property type="project" value="UniProtKB-EC"/>
</dbReference>
<evidence type="ECO:0000256" key="6">
    <source>
        <dbReference type="ARBA" id="ARBA00023157"/>
    </source>
</evidence>
<evidence type="ECO:0000313" key="12">
    <source>
        <dbReference type="EMBL" id="KCW49117.1"/>
    </source>
</evidence>
<accession>A0A059A4T2</accession>
<keyword evidence="1 10" id="KW-0134">Cell wall</keyword>
<dbReference type="STRING" id="71139.A0A059A4T2"/>
<evidence type="ECO:0000256" key="9">
    <source>
        <dbReference type="PIRSR" id="PIRSR005604-1"/>
    </source>
</evidence>
<dbReference type="AlphaFoldDB" id="A0A059A4T2"/>
<organism evidence="12">
    <name type="scientific">Eucalyptus grandis</name>
    <name type="common">Flooded gum</name>
    <dbReference type="NCBI Taxonomy" id="71139"/>
    <lineage>
        <taxon>Eukaryota</taxon>
        <taxon>Viridiplantae</taxon>
        <taxon>Streptophyta</taxon>
        <taxon>Embryophyta</taxon>
        <taxon>Tracheophyta</taxon>
        <taxon>Spermatophyta</taxon>
        <taxon>Magnoliopsida</taxon>
        <taxon>eudicotyledons</taxon>
        <taxon>Gunneridae</taxon>
        <taxon>Pentapetalae</taxon>
        <taxon>rosids</taxon>
        <taxon>malvids</taxon>
        <taxon>Myrtales</taxon>
        <taxon>Myrtaceae</taxon>
        <taxon>Myrtoideae</taxon>
        <taxon>Eucalypteae</taxon>
        <taxon>Eucalyptus</taxon>
    </lineage>
</organism>
<dbReference type="PANTHER" id="PTHR31062">
    <property type="entry name" value="XYLOGLUCAN ENDOTRANSGLUCOSYLASE/HYDROLASE PROTEIN 8-RELATED"/>
    <property type="match status" value="1"/>
</dbReference>
<evidence type="ECO:0000259" key="11">
    <source>
        <dbReference type="PROSITE" id="PS51762"/>
    </source>
</evidence>
<comment type="PTM">
    <text evidence="10">Contains at least one intrachain disulfide bond essential for its enzymatic activity.</text>
</comment>
<comment type="function">
    <text evidence="10">Catalyzes xyloglucan endohydrolysis (XEH) and/or endotransglycosylation (XET). Cleaves and religates xyloglucan polymers, an essential constituent of the primary cell wall, and thereby participates in cell wall construction of growing tissues.</text>
</comment>
<dbReference type="SUPFAM" id="SSF49899">
    <property type="entry name" value="Concanavalin A-like lectins/glucanases"/>
    <property type="match status" value="1"/>
</dbReference>
<dbReference type="PROSITE" id="PS51762">
    <property type="entry name" value="GH16_2"/>
    <property type="match status" value="1"/>
</dbReference>
<dbReference type="GO" id="GO:0010411">
    <property type="term" value="P:xyloglucan metabolic process"/>
    <property type="evidence" value="ECO:0007669"/>
    <property type="project" value="InterPro"/>
</dbReference>
<gene>
    <name evidence="12" type="ORF">EUGRSUZ_K02715</name>
</gene>
<dbReference type="GO" id="GO:0042546">
    <property type="term" value="P:cell wall biogenesis"/>
    <property type="evidence" value="ECO:0007669"/>
    <property type="project" value="InterPro"/>
</dbReference>
<keyword evidence="6" id="KW-1015">Disulfide bond</keyword>
<dbReference type="Pfam" id="PF00722">
    <property type="entry name" value="Glyco_hydro_16"/>
    <property type="match status" value="1"/>
</dbReference>
<feature type="active site" description="Proton donor" evidence="9">
    <location>
        <position position="85"/>
    </location>
</feature>
<dbReference type="InterPro" id="IPR010713">
    <property type="entry name" value="XET_C"/>
</dbReference>
<dbReference type="Gene3D" id="2.60.120.200">
    <property type="match status" value="1"/>
</dbReference>
<sequence length="260" mass="29767">GRRLVPFSQYYNITWGKSHFTSLDSGTRVQLKLDNRSGSGFESKSHLLSGLFNMKVKIPENKSQGVVTTFYLTSKEAHHDEIDFEFIGSNGPPFDLSTNVFTKGVGGREQKFRLWFDPSTDFHSYTILWNQYQVVFFVDDIPIRVFKNLGNKTSYPTQGMKVEATIWAAEGWAGKVNWSKGPFKAQYQGFDLDACIVSNVSNPRICNYTGGDAWARIQDLNAEQVAQYQIARRHYLHYDYCTDKTRYAQPPPECQVQIKI</sequence>
<dbReference type="GO" id="GO:0004553">
    <property type="term" value="F:hydrolase activity, hydrolyzing O-glycosyl compounds"/>
    <property type="evidence" value="ECO:0007669"/>
    <property type="project" value="InterPro"/>
</dbReference>
<protein>
    <recommendedName>
        <fullName evidence="10">Xyloglucan endotransglucosylase/hydrolase</fullName>
        <ecNumber evidence="10">2.4.1.207</ecNumber>
    </recommendedName>
</protein>
<keyword evidence="5 10" id="KW-0378">Hydrolase</keyword>
<dbReference type="OMA" id="DEYSITW"/>
<dbReference type="PIRSF" id="PIRSF005604">
    <property type="entry name" value="XET"/>
    <property type="match status" value="1"/>
</dbReference>
<dbReference type="InterPro" id="IPR013320">
    <property type="entry name" value="ConA-like_dom_sf"/>
</dbReference>
<dbReference type="EC" id="2.4.1.207" evidence="10"/>
<evidence type="ECO:0000256" key="5">
    <source>
        <dbReference type="ARBA" id="ARBA00022801"/>
    </source>
</evidence>
<keyword evidence="8 10" id="KW-0961">Cell wall biogenesis/degradation</keyword>
<evidence type="ECO:0000256" key="4">
    <source>
        <dbReference type="ARBA" id="ARBA00022679"/>
    </source>
</evidence>
<dbReference type="GO" id="GO:0048046">
    <property type="term" value="C:apoplast"/>
    <property type="evidence" value="ECO:0007669"/>
    <property type="project" value="UniProtKB-SubCell"/>
</dbReference>
<reference evidence="12" key="1">
    <citation type="submission" date="2013-07" db="EMBL/GenBank/DDBJ databases">
        <title>The genome of Eucalyptus grandis.</title>
        <authorList>
            <person name="Schmutz J."/>
            <person name="Hayes R."/>
            <person name="Myburg A."/>
            <person name="Tuskan G."/>
            <person name="Grattapaglia D."/>
            <person name="Rokhsar D.S."/>
        </authorList>
    </citation>
    <scope>NUCLEOTIDE SEQUENCE</scope>
    <source>
        <tissue evidence="12">Leaf extractions</tissue>
    </source>
</reference>
<feature type="active site" description="Nucleophile" evidence="9">
    <location>
        <position position="81"/>
    </location>
</feature>
<keyword evidence="4 10" id="KW-0808">Transferase</keyword>
<evidence type="ECO:0000256" key="7">
    <source>
        <dbReference type="ARBA" id="ARBA00023295"/>
    </source>
</evidence>
<comment type="similarity">
    <text evidence="10">Belongs to the glycosyl hydrolase 16 family.</text>
</comment>